<dbReference type="GO" id="GO:0003681">
    <property type="term" value="F:bent DNA binding"/>
    <property type="evidence" value="ECO:0007669"/>
    <property type="project" value="TreeGrafter"/>
</dbReference>
<keyword evidence="3" id="KW-0805">Transcription regulation</keyword>
<proteinExistence type="inferred from homology"/>
<dbReference type="EMBL" id="BDRX01000032">
    <property type="protein sequence ID" value="GBF92521.1"/>
    <property type="molecule type" value="Genomic_DNA"/>
</dbReference>
<evidence type="ECO:0000313" key="9">
    <source>
        <dbReference type="Proteomes" id="UP000247498"/>
    </source>
</evidence>
<evidence type="ECO:0000256" key="2">
    <source>
        <dbReference type="ARBA" id="ARBA00010410"/>
    </source>
</evidence>
<dbReference type="GO" id="GO:0001006">
    <property type="term" value="F:RNA polymerase III type 3 promoter sequence-specific DNA binding"/>
    <property type="evidence" value="ECO:0007669"/>
    <property type="project" value="TreeGrafter"/>
</dbReference>
<dbReference type="InParanoid" id="A0A2V0NY12"/>
<dbReference type="GO" id="GO:0042796">
    <property type="term" value="P:snRNA transcription by RNA polymerase III"/>
    <property type="evidence" value="ECO:0007669"/>
    <property type="project" value="TreeGrafter"/>
</dbReference>
<dbReference type="OrthoDB" id="515020at2759"/>
<feature type="compositionally biased region" description="Low complexity" evidence="7">
    <location>
        <begin position="323"/>
        <end position="365"/>
    </location>
</feature>
<dbReference type="STRING" id="307507.A0A2V0NY12"/>
<evidence type="ECO:0000256" key="7">
    <source>
        <dbReference type="SAM" id="MobiDB-lite"/>
    </source>
</evidence>
<dbReference type="GO" id="GO:0042795">
    <property type="term" value="P:snRNA transcription by RNA polymerase II"/>
    <property type="evidence" value="ECO:0007669"/>
    <property type="project" value="TreeGrafter"/>
</dbReference>
<protein>
    <recommendedName>
        <fullName evidence="10">snRNA-activating protein complex subunit 3</fullName>
    </recommendedName>
</protein>
<comment type="similarity">
    <text evidence="2">Belongs to the SNAPC3/SRD2 family.</text>
</comment>
<keyword evidence="5" id="KW-0804">Transcription</keyword>
<dbReference type="PANTHER" id="PTHR13421:SF16">
    <property type="entry name" value="SNRNA-ACTIVATING PROTEIN COMPLEX SUBUNIT 3"/>
    <property type="match status" value="1"/>
</dbReference>
<dbReference type="Proteomes" id="UP000247498">
    <property type="component" value="Unassembled WGS sequence"/>
</dbReference>
<feature type="region of interest" description="Disordered" evidence="7">
    <location>
        <begin position="30"/>
        <end position="52"/>
    </location>
</feature>
<evidence type="ECO:0000256" key="4">
    <source>
        <dbReference type="ARBA" id="ARBA00023125"/>
    </source>
</evidence>
<accession>A0A2V0NY12</accession>
<comment type="caution">
    <text evidence="8">The sequence shown here is derived from an EMBL/GenBank/DDBJ whole genome shotgun (WGS) entry which is preliminary data.</text>
</comment>
<dbReference type="PANTHER" id="PTHR13421">
    <property type="entry name" value="SNRNA-ACTIVATING PROTEIN COMPLEX SUBUNIT 3"/>
    <property type="match status" value="1"/>
</dbReference>
<dbReference type="GO" id="GO:0001046">
    <property type="term" value="F:core promoter sequence-specific DNA binding"/>
    <property type="evidence" value="ECO:0007669"/>
    <property type="project" value="TreeGrafter"/>
</dbReference>
<organism evidence="8 9">
    <name type="scientific">Raphidocelis subcapitata</name>
    <dbReference type="NCBI Taxonomy" id="307507"/>
    <lineage>
        <taxon>Eukaryota</taxon>
        <taxon>Viridiplantae</taxon>
        <taxon>Chlorophyta</taxon>
        <taxon>core chlorophytes</taxon>
        <taxon>Chlorophyceae</taxon>
        <taxon>CS clade</taxon>
        <taxon>Sphaeropleales</taxon>
        <taxon>Selenastraceae</taxon>
        <taxon>Raphidocelis</taxon>
    </lineage>
</organism>
<keyword evidence="6" id="KW-0539">Nucleus</keyword>
<dbReference type="GO" id="GO:0000978">
    <property type="term" value="F:RNA polymerase II cis-regulatory region sequence-specific DNA binding"/>
    <property type="evidence" value="ECO:0007669"/>
    <property type="project" value="TreeGrafter"/>
</dbReference>
<sequence length="495" mass="52197">MGSPVSRERKRSREAGVWLKNPDLYRRLKRPSCGPAAAPPVEGAHASPPISVGAFESDAANALQWLEAQAEAVCASLGPQADEARIDVGDLRLRQLPNPHDELSFAAALDDQRQQQREQQQQQQQLEGASTSTQGAQEGGNGSSGQARRRPAEGHLFALISRQQDEERARAAQFLHSAREAREAGVSVRLPQAPQPPPVGASAAADWGGGAAGRARGDGVVVTVAVCEARHDHKSLLAELQLLGSCTLAQLRDAIRCPSSALVASAGARAPSSYFYVAGRFYSDSRDPLAAGTGERIAAFCREANVRAPLHLLLAGGGECDAPARGQQQQPPQPEPQQQEQQQQQQQQGQQQGQQQQGGASAAPAAPGPPLDAPLSDVTLADLPLCVSNRPTYLFSHAGCCEHGWFVTDIRLRTAHDPTPAPGAYPRPLYTAPPSARWGCGACGVARAAVLVLGHPDAPDDPCLLCTGCRDLLLGPGGSGVGVGVRPPYKVYSLR</sequence>
<feature type="compositionally biased region" description="Low complexity" evidence="7">
    <location>
        <begin position="117"/>
        <end position="127"/>
    </location>
</feature>
<name>A0A2V0NY12_9CHLO</name>
<evidence type="ECO:0000256" key="5">
    <source>
        <dbReference type="ARBA" id="ARBA00023163"/>
    </source>
</evidence>
<evidence type="ECO:0000256" key="1">
    <source>
        <dbReference type="ARBA" id="ARBA00004123"/>
    </source>
</evidence>
<dbReference type="GO" id="GO:0019185">
    <property type="term" value="C:snRNA-activating protein complex"/>
    <property type="evidence" value="ECO:0007669"/>
    <property type="project" value="TreeGrafter"/>
</dbReference>
<comment type="subcellular location">
    <subcellularLocation>
        <location evidence="1">Nucleus</location>
    </subcellularLocation>
</comment>
<evidence type="ECO:0000256" key="6">
    <source>
        <dbReference type="ARBA" id="ARBA00023242"/>
    </source>
</evidence>
<dbReference type="Pfam" id="PF12251">
    <property type="entry name" value="SNAPC3"/>
    <property type="match status" value="1"/>
</dbReference>
<keyword evidence="4" id="KW-0238">DNA-binding</keyword>
<evidence type="ECO:0000256" key="3">
    <source>
        <dbReference type="ARBA" id="ARBA00023015"/>
    </source>
</evidence>
<dbReference type="FunCoup" id="A0A2V0NY12">
    <property type="interactions" value="987"/>
</dbReference>
<dbReference type="AlphaFoldDB" id="A0A2V0NY12"/>
<evidence type="ECO:0008006" key="10">
    <source>
        <dbReference type="Google" id="ProtNLM"/>
    </source>
</evidence>
<keyword evidence="9" id="KW-1185">Reference proteome</keyword>
<reference evidence="8 9" key="1">
    <citation type="journal article" date="2018" name="Sci. Rep.">
        <title>Raphidocelis subcapitata (=Pseudokirchneriella subcapitata) provides an insight into genome evolution and environmental adaptations in the Sphaeropleales.</title>
        <authorList>
            <person name="Suzuki S."/>
            <person name="Yamaguchi H."/>
            <person name="Nakajima N."/>
            <person name="Kawachi M."/>
        </authorList>
    </citation>
    <scope>NUCLEOTIDE SEQUENCE [LARGE SCALE GENOMIC DNA]</scope>
    <source>
        <strain evidence="8 9">NIES-35</strain>
    </source>
</reference>
<feature type="region of interest" description="Disordered" evidence="7">
    <location>
        <begin position="319"/>
        <end position="374"/>
    </location>
</feature>
<gene>
    <name evidence="8" type="ORF">Rsub_04625</name>
</gene>
<evidence type="ECO:0000313" key="8">
    <source>
        <dbReference type="EMBL" id="GBF92521.1"/>
    </source>
</evidence>
<dbReference type="GO" id="GO:0005634">
    <property type="term" value="C:nucleus"/>
    <property type="evidence" value="ECO:0007669"/>
    <property type="project" value="UniProtKB-SubCell"/>
</dbReference>
<feature type="region of interest" description="Disordered" evidence="7">
    <location>
        <begin position="110"/>
        <end position="149"/>
    </location>
</feature>
<dbReference type="InterPro" id="IPR022042">
    <property type="entry name" value="snRNA-activating_su3"/>
</dbReference>